<evidence type="ECO:0000259" key="1">
    <source>
        <dbReference type="Pfam" id="PF01408"/>
    </source>
</evidence>
<evidence type="ECO:0000313" key="3">
    <source>
        <dbReference type="Proteomes" id="UP000244161"/>
    </source>
</evidence>
<keyword evidence="3" id="KW-1185">Reference proteome</keyword>
<feature type="domain" description="Gfo/Idh/MocA-like oxidoreductase N-terminal" evidence="1">
    <location>
        <begin position="6"/>
        <end position="78"/>
    </location>
</feature>
<name>A0A2T5IQ23_9LACT</name>
<proteinExistence type="predicted"/>
<dbReference type="AlphaFoldDB" id="A0A2T5IQ23"/>
<dbReference type="SUPFAM" id="SSF51735">
    <property type="entry name" value="NAD(P)-binding Rossmann-fold domains"/>
    <property type="match status" value="1"/>
</dbReference>
<organism evidence="2 3">
    <name type="scientific">Trichococcus patagoniensis</name>
    <dbReference type="NCBI Taxonomy" id="382641"/>
    <lineage>
        <taxon>Bacteria</taxon>
        <taxon>Bacillati</taxon>
        <taxon>Bacillota</taxon>
        <taxon>Bacilli</taxon>
        <taxon>Lactobacillales</taxon>
        <taxon>Carnobacteriaceae</taxon>
        <taxon>Trichococcus</taxon>
    </lineage>
</organism>
<dbReference type="InterPro" id="IPR036291">
    <property type="entry name" value="NAD(P)-bd_dom_sf"/>
</dbReference>
<protein>
    <submittedName>
        <fullName evidence="2">Oxidoreductase family protein</fullName>
    </submittedName>
</protein>
<sequence length="90" mass="10012">MKETVWGMIGCGDVTEKKSGPGLYKANGSRLKGAYNRTEAKAHDWVKRHGHGQVYQTVEELLADEEITAVYIATPPATLRLRHAGHHRSE</sequence>
<dbReference type="Proteomes" id="UP000244161">
    <property type="component" value="Unassembled WGS sequence"/>
</dbReference>
<dbReference type="Gene3D" id="3.40.50.720">
    <property type="entry name" value="NAD(P)-binding Rossmann-like Domain"/>
    <property type="match status" value="1"/>
</dbReference>
<evidence type="ECO:0000313" key="2">
    <source>
        <dbReference type="EMBL" id="PTQ85924.1"/>
    </source>
</evidence>
<dbReference type="Pfam" id="PF01408">
    <property type="entry name" value="GFO_IDH_MocA"/>
    <property type="match status" value="1"/>
</dbReference>
<dbReference type="GO" id="GO:0000166">
    <property type="term" value="F:nucleotide binding"/>
    <property type="evidence" value="ECO:0007669"/>
    <property type="project" value="InterPro"/>
</dbReference>
<reference evidence="2 3" key="1">
    <citation type="submission" date="2018-04" db="EMBL/GenBank/DDBJ databases">
        <title>Genomic Encyclopedia of Archaeal and Bacterial Type Strains, Phase II (KMG-II): from individual species to whole genera.</title>
        <authorList>
            <person name="Goeker M."/>
        </authorList>
    </citation>
    <scope>NUCLEOTIDE SEQUENCE [LARGE SCALE GENOMIC DNA]</scope>
    <source>
        <strain evidence="2 3">DSM 18806</strain>
    </source>
</reference>
<gene>
    <name evidence="2" type="ORF">C8U37_10227</name>
</gene>
<dbReference type="InterPro" id="IPR000683">
    <property type="entry name" value="Gfo/Idh/MocA-like_OxRdtase_N"/>
</dbReference>
<accession>A0A2T5IQ23</accession>
<comment type="caution">
    <text evidence="2">The sequence shown here is derived from an EMBL/GenBank/DDBJ whole genome shotgun (WGS) entry which is preliminary data.</text>
</comment>
<dbReference type="EMBL" id="QAOM01000002">
    <property type="protein sequence ID" value="PTQ85924.1"/>
    <property type="molecule type" value="Genomic_DNA"/>
</dbReference>